<dbReference type="Proteomes" id="UP000295030">
    <property type="component" value="Unassembled WGS sequence"/>
</dbReference>
<keyword evidence="3" id="KW-1185">Reference proteome</keyword>
<dbReference type="EMBL" id="SMFY01000002">
    <property type="protein sequence ID" value="TCK28091.1"/>
    <property type="molecule type" value="Genomic_DNA"/>
</dbReference>
<evidence type="ECO:0000256" key="1">
    <source>
        <dbReference type="SAM" id="Phobius"/>
    </source>
</evidence>
<protein>
    <submittedName>
        <fullName evidence="2">Uncharacterized protein</fullName>
    </submittedName>
</protein>
<proteinExistence type="predicted"/>
<sequence>MKCQLNQEAGIMLDLFYLAIAVGFFLLMAAYARFTSLG</sequence>
<keyword evidence="1" id="KW-0472">Membrane</keyword>
<reference evidence="2 3" key="1">
    <citation type="submission" date="2019-03" db="EMBL/GenBank/DDBJ databases">
        <title>Genomic Encyclopedia of Type Strains, Phase IV (KMG-IV): sequencing the most valuable type-strain genomes for metagenomic binning, comparative biology and taxonomic classification.</title>
        <authorList>
            <person name="Goeker M."/>
        </authorList>
    </citation>
    <scope>NUCLEOTIDE SEQUENCE [LARGE SCALE GENOMIC DNA]</scope>
    <source>
        <strain evidence="2 3">DSM 101</strain>
    </source>
</reference>
<keyword evidence="1" id="KW-1133">Transmembrane helix</keyword>
<dbReference type="AlphaFoldDB" id="A0A4R1I2C4"/>
<name>A0A4R1I2C4_ANCAQ</name>
<evidence type="ECO:0000313" key="2">
    <source>
        <dbReference type="EMBL" id="TCK28091.1"/>
    </source>
</evidence>
<evidence type="ECO:0000313" key="3">
    <source>
        <dbReference type="Proteomes" id="UP000295030"/>
    </source>
</evidence>
<keyword evidence="1" id="KW-0812">Transmembrane</keyword>
<gene>
    <name evidence="2" type="ORF">EV667_2087</name>
</gene>
<feature type="transmembrane region" description="Helical" evidence="1">
    <location>
        <begin position="12"/>
        <end position="32"/>
    </location>
</feature>
<accession>A0A4R1I2C4</accession>
<comment type="caution">
    <text evidence="2">The sequence shown here is derived from an EMBL/GenBank/DDBJ whole genome shotgun (WGS) entry which is preliminary data.</text>
</comment>
<organism evidence="2 3">
    <name type="scientific">Ancylobacter aquaticus</name>
    <dbReference type="NCBI Taxonomy" id="100"/>
    <lineage>
        <taxon>Bacteria</taxon>
        <taxon>Pseudomonadati</taxon>
        <taxon>Pseudomonadota</taxon>
        <taxon>Alphaproteobacteria</taxon>
        <taxon>Hyphomicrobiales</taxon>
        <taxon>Xanthobacteraceae</taxon>
        <taxon>Ancylobacter</taxon>
    </lineage>
</organism>